<dbReference type="InterPro" id="IPR036388">
    <property type="entry name" value="WH-like_DNA-bd_sf"/>
</dbReference>
<dbReference type="PRINTS" id="PR00038">
    <property type="entry name" value="HTHLUXR"/>
</dbReference>
<dbReference type="Pfam" id="PF00196">
    <property type="entry name" value="GerE"/>
    <property type="match status" value="1"/>
</dbReference>
<organism evidence="4 5">
    <name type="scientific">Actinoplanes hulinensis</name>
    <dbReference type="NCBI Taxonomy" id="1144547"/>
    <lineage>
        <taxon>Bacteria</taxon>
        <taxon>Bacillati</taxon>
        <taxon>Actinomycetota</taxon>
        <taxon>Actinomycetes</taxon>
        <taxon>Micromonosporales</taxon>
        <taxon>Micromonosporaceae</taxon>
        <taxon>Actinoplanes</taxon>
    </lineage>
</organism>
<keyword evidence="1" id="KW-0547">Nucleotide-binding</keyword>
<dbReference type="PROSITE" id="PS50043">
    <property type="entry name" value="HTH_LUXR_2"/>
    <property type="match status" value="1"/>
</dbReference>
<dbReference type="Gene3D" id="1.25.40.10">
    <property type="entry name" value="Tetratricopeptide repeat domain"/>
    <property type="match status" value="1"/>
</dbReference>
<evidence type="ECO:0000313" key="5">
    <source>
        <dbReference type="Proteomes" id="UP001519863"/>
    </source>
</evidence>
<dbReference type="InterPro" id="IPR016032">
    <property type="entry name" value="Sig_transdc_resp-reg_C-effctor"/>
</dbReference>
<reference evidence="4 5" key="1">
    <citation type="journal article" date="2013" name="Antonie Van Leeuwenhoek">
        <title>Actinoplanes hulinensis sp. nov., a novel actinomycete isolated from soybean root (Glycine max (L.) Merr).</title>
        <authorList>
            <person name="Shen Y."/>
            <person name="Liu C."/>
            <person name="Wang X."/>
            <person name="Zhao J."/>
            <person name="Jia F."/>
            <person name="Zhang Y."/>
            <person name="Wang L."/>
            <person name="Yang D."/>
            <person name="Xiang W."/>
        </authorList>
    </citation>
    <scope>NUCLEOTIDE SEQUENCE [LARGE SCALE GENOMIC DNA]</scope>
    <source>
        <strain evidence="4 5">NEAU-M9</strain>
    </source>
</reference>
<evidence type="ECO:0000313" key="4">
    <source>
        <dbReference type="EMBL" id="MBW6433500.1"/>
    </source>
</evidence>
<feature type="domain" description="HTH luxR-type" evidence="3">
    <location>
        <begin position="848"/>
        <end position="913"/>
    </location>
</feature>
<evidence type="ECO:0000256" key="1">
    <source>
        <dbReference type="ARBA" id="ARBA00022741"/>
    </source>
</evidence>
<keyword evidence="2" id="KW-0067">ATP-binding</keyword>
<dbReference type="SUPFAM" id="SSF52540">
    <property type="entry name" value="P-loop containing nucleoside triphosphate hydrolases"/>
    <property type="match status" value="1"/>
</dbReference>
<dbReference type="Pfam" id="PF13191">
    <property type="entry name" value="AAA_16"/>
    <property type="match status" value="1"/>
</dbReference>
<dbReference type="PANTHER" id="PTHR16305">
    <property type="entry name" value="TESTICULAR SOLUBLE ADENYLYL CYCLASE"/>
    <property type="match status" value="1"/>
</dbReference>
<dbReference type="RefSeq" id="WP_220143033.1">
    <property type="nucleotide sequence ID" value="NZ_JAHXZI010000003.1"/>
</dbReference>
<dbReference type="EMBL" id="JAHXZI010000003">
    <property type="protein sequence ID" value="MBW6433500.1"/>
    <property type="molecule type" value="Genomic_DNA"/>
</dbReference>
<dbReference type="InterPro" id="IPR041664">
    <property type="entry name" value="AAA_16"/>
</dbReference>
<dbReference type="InterPro" id="IPR027417">
    <property type="entry name" value="P-loop_NTPase"/>
</dbReference>
<dbReference type="Gene3D" id="1.10.10.10">
    <property type="entry name" value="Winged helix-like DNA-binding domain superfamily/Winged helix DNA-binding domain"/>
    <property type="match status" value="1"/>
</dbReference>
<gene>
    <name evidence="4" type="ORF">KZ829_07050</name>
</gene>
<evidence type="ECO:0000259" key="3">
    <source>
        <dbReference type="PROSITE" id="PS50043"/>
    </source>
</evidence>
<dbReference type="PANTHER" id="PTHR16305:SF35">
    <property type="entry name" value="TRANSCRIPTIONAL ACTIVATOR DOMAIN"/>
    <property type="match status" value="1"/>
</dbReference>
<dbReference type="InterPro" id="IPR000792">
    <property type="entry name" value="Tscrpt_reg_LuxR_C"/>
</dbReference>
<dbReference type="SMART" id="SM00421">
    <property type="entry name" value="HTH_LUXR"/>
    <property type="match status" value="1"/>
</dbReference>
<sequence length="913" mass="98517">MSTSPEMHDRHSERDTLDQLLSAVRSGQSRVLVIRGEAGVGKSVLLDYLARNASGCRVARASGHEYETELAYAGLHQLGARLLDLRDRLPDPQRDALMAAFGLSTAPAPDRFVVSLGVLGLLSAAAEERPLLWVIDDAQWLDKASVLTLAFVARRLLAESVGLVFAVREPSNLRELAGLPELALGGLGDSDARALLDSALPGRVDELVRDRIVAEARGNPLALLELPRGLPPTELAGGFGLLDTTPMANRIEQSFLRRLDVLPAATRRLLLVAAAEPVGDVSLLWRAAGRLGLDAGSAAPAQAEGLIDLRGRVRFRHPLVRSAIYRTATLPERERAHQALADATDPYVDPDRRAWHRAHATTMPDEDIALELELSAGRAAHRGGVAAAAAFLQRSTELTPDPAERGRRALTAAKATFDSGAPEEAHKLLALARLCPLDDRQNAQLTHMRAQIVYALRRGSDAPPLLLAAARRLAPLDSEAGREAYLEAMEAAIFAGRLNEGGPGEVATAVRDAPPAGRSPRPIDQLLDGLATRFTQGYVAGVAPLRDALTAFGRDRGDENALMRWVSLPWLVAGDLWDDETWHELATQAVRRARDAGALVALPLALGHRAFVHVHAGEFAAAASLTEEADAITEATGNAPAKFAALVLSVWRGVESTARPFADWGLQNVVGRGEGRGIGGYGYATAVLYNGLGQYDLALTFARSACEYDDLGICGFALVELIEAAVRSGAHEEAVAAFRRIEERTNASGTDWALGVQAWAAALLHAGEAAESRYREAIERLGRTRVAVHLARAHLVYGEWLRRENRRTDAREHLEAAYEMFSRAGAAAFADRARRELLAAGATARRRTVETQIMLTPQEGQIARLARDGLSNPEIGAQLFISPRTVQYHLGKVFAKLEITSRGQLGRVPQSRF</sequence>
<dbReference type="SUPFAM" id="SSF46894">
    <property type="entry name" value="C-terminal effector domain of the bipartite response regulators"/>
    <property type="match status" value="1"/>
</dbReference>
<evidence type="ECO:0000256" key="2">
    <source>
        <dbReference type="ARBA" id="ARBA00022840"/>
    </source>
</evidence>
<dbReference type="Gene3D" id="3.40.50.300">
    <property type="entry name" value="P-loop containing nucleotide triphosphate hydrolases"/>
    <property type="match status" value="1"/>
</dbReference>
<accession>A0ABS7AXP2</accession>
<dbReference type="CDD" id="cd06170">
    <property type="entry name" value="LuxR_C_like"/>
    <property type="match status" value="1"/>
</dbReference>
<comment type="caution">
    <text evidence="4">The sequence shown here is derived from an EMBL/GenBank/DDBJ whole genome shotgun (WGS) entry which is preliminary data.</text>
</comment>
<proteinExistence type="predicted"/>
<dbReference type="InterPro" id="IPR011990">
    <property type="entry name" value="TPR-like_helical_dom_sf"/>
</dbReference>
<dbReference type="Proteomes" id="UP001519863">
    <property type="component" value="Unassembled WGS sequence"/>
</dbReference>
<keyword evidence="5" id="KW-1185">Reference proteome</keyword>
<protein>
    <submittedName>
        <fullName evidence="4">AAA family ATPase</fullName>
    </submittedName>
</protein>
<dbReference type="SUPFAM" id="SSF48452">
    <property type="entry name" value="TPR-like"/>
    <property type="match status" value="1"/>
</dbReference>
<name>A0ABS7AXP2_9ACTN</name>